<proteinExistence type="predicted"/>
<sequence>MASTPIFVGSGKGYLRVGERAVLGLVGIFVIIRIVGGEVDTRETLEGGEEGGEHGGADPASDLSQILARDQAGAILVLSLESIGLTRFEEDDFFTASLVG</sequence>
<gene>
    <name evidence="1" type="ORF">F3Y22_tig00111842pilonHSYRG00046</name>
</gene>
<dbReference type="Proteomes" id="UP000436088">
    <property type="component" value="Unassembled WGS sequence"/>
</dbReference>
<accession>A0A6A2XAS2</accession>
<evidence type="ECO:0000313" key="1">
    <source>
        <dbReference type="EMBL" id="KAE8672382.1"/>
    </source>
</evidence>
<comment type="caution">
    <text evidence="1">The sequence shown here is derived from an EMBL/GenBank/DDBJ whole genome shotgun (WGS) entry which is preliminary data.</text>
</comment>
<protein>
    <submittedName>
        <fullName evidence="1">Uncharacterized protein</fullName>
    </submittedName>
</protein>
<evidence type="ECO:0000313" key="2">
    <source>
        <dbReference type="Proteomes" id="UP000436088"/>
    </source>
</evidence>
<organism evidence="1 2">
    <name type="scientific">Hibiscus syriacus</name>
    <name type="common">Rose of Sharon</name>
    <dbReference type="NCBI Taxonomy" id="106335"/>
    <lineage>
        <taxon>Eukaryota</taxon>
        <taxon>Viridiplantae</taxon>
        <taxon>Streptophyta</taxon>
        <taxon>Embryophyta</taxon>
        <taxon>Tracheophyta</taxon>
        <taxon>Spermatophyta</taxon>
        <taxon>Magnoliopsida</taxon>
        <taxon>eudicotyledons</taxon>
        <taxon>Gunneridae</taxon>
        <taxon>Pentapetalae</taxon>
        <taxon>rosids</taxon>
        <taxon>malvids</taxon>
        <taxon>Malvales</taxon>
        <taxon>Malvaceae</taxon>
        <taxon>Malvoideae</taxon>
        <taxon>Hibiscus</taxon>
    </lineage>
</organism>
<keyword evidence="2" id="KW-1185">Reference proteome</keyword>
<reference evidence="1" key="1">
    <citation type="submission" date="2019-09" db="EMBL/GenBank/DDBJ databases">
        <title>Draft genome information of white flower Hibiscus syriacus.</title>
        <authorList>
            <person name="Kim Y.-M."/>
        </authorList>
    </citation>
    <scope>NUCLEOTIDE SEQUENCE [LARGE SCALE GENOMIC DNA]</scope>
    <source>
        <strain evidence="1">YM2019G1</strain>
    </source>
</reference>
<dbReference type="AlphaFoldDB" id="A0A6A2XAS2"/>
<dbReference type="EMBL" id="VEPZ02001446">
    <property type="protein sequence ID" value="KAE8672382.1"/>
    <property type="molecule type" value="Genomic_DNA"/>
</dbReference>
<name>A0A6A2XAS2_HIBSY</name>